<dbReference type="InterPro" id="IPR002347">
    <property type="entry name" value="SDR_fam"/>
</dbReference>
<evidence type="ECO:0000313" key="4">
    <source>
        <dbReference type="EMBL" id="WWC59335.1"/>
    </source>
</evidence>
<reference evidence="4" key="1">
    <citation type="submission" date="2013-07" db="EMBL/GenBank/DDBJ databases">
        <authorList>
            <consortium name="The Broad Institute Genome Sequencing Platform"/>
            <person name="Cuomo C."/>
            <person name="Litvintseva A."/>
            <person name="Chen Y."/>
            <person name="Heitman J."/>
            <person name="Sun S."/>
            <person name="Springer D."/>
            <person name="Dromer F."/>
            <person name="Young S.K."/>
            <person name="Zeng Q."/>
            <person name="Gargeya S."/>
            <person name="Fitzgerald M."/>
            <person name="Abouelleil A."/>
            <person name="Alvarado L."/>
            <person name="Berlin A.M."/>
            <person name="Chapman S.B."/>
            <person name="Dewar J."/>
            <person name="Goldberg J."/>
            <person name="Griggs A."/>
            <person name="Gujja S."/>
            <person name="Hansen M."/>
            <person name="Howarth C."/>
            <person name="Imamovic A."/>
            <person name="Larimer J."/>
            <person name="McCowan C."/>
            <person name="Murphy C."/>
            <person name="Pearson M."/>
            <person name="Priest M."/>
            <person name="Roberts A."/>
            <person name="Saif S."/>
            <person name="Shea T."/>
            <person name="Sykes S."/>
            <person name="Wortman J."/>
            <person name="Nusbaum C."/>
            <person name="Birren B."/>
        </authorList>
    </citation>
    <scope>NUCLEOTIDE SEQUENCE</scope>
    <source>
        <strain evidence="4">CBS 10117</strain>
    </source>
</reference>
<evidence type="ECO:0000256" key="2">
    <source>
        <dbReference type="ARBA" id="ARBA00022857"/>
    </source>
</evidence>
<dbReference type="EMBL" id="CP144531">
    <property type="protein sequence ID" value="WWC59335.1"/>
    <property type="molecule type" value="Genomic_DNA"/>
</dbReference>
<accession>A0AAJ8KKQ9</accession>
<dbReference type="SUPFAM" id="SSF51735">
    <property type="entry name" value="NAD(P)-binding Rossmann-fold domains"/>
    <property type="match status" value="1"/>
</dbReference>
<organism evidence="4 5">
    <name type="scientific">Kwoniella dejecticola CBS 10117</name>
    <dbReference type="NCBI Taxonomy" id="1296121"/>
    <lineage>
        <taxon>Eukaryota</taxon>
        <taxon>Fungi</taxon>
        <taxon>Dikarya</taxon>
        <taxon>Basidiomycota</taxon>
        <taxon>Agaricomycotina</taxon>
        <taxon>Tremellomycetes</taxon>
        <taxon>Tremellales</taxon>
        <taxon>Cryptococcaceae</taxon>
        <taxon>Kwoniella</taxon>
    </lineage>
</organism>
<dbReference type="PANTHER" id="PTHR43544">
    <property type="entry name" value="SHORT-CHAIN DEHYDROGENASE/REDUCTASE"/>
    <property type="match status" value="1"/>
</dbReference>
<dbReference type="KEGG" id="kdj:28965675"/>
<dbReference type="InterPro" id="IPR020904">
    <property type="entry name" value="Sc_DH/Rdtase_CS"/>
</dbReference>
<evidence type="ECO:0000256" key="1">
    <source>
        <dbReference type="ARBA" id="ARBA00006484"/>
    </source>
</evidence>
<dbReference type="PANTHER" id="PTHR43544:SF7">
    <property type="entry name" value="NADB-LER2"/>
    <property type="match status" value="1"/>
</dbReference>
<gene>
    <name evidence="4" type="ORF">I303_101887</name>
</gene>
<dbReference type="GO" id="GO:0016491">
    <property type="term" value="F:oxidoreductase activity"/>
    <property type="evidence" value="ECO:0007669"/>
    <property type="project" value="UniProtKB-KW"/>
</dbReference>
<dbReference type="GO" id="GO:0005737">
    <property type="term" value="C:cytoplasm"/>
    <property type="evidence" value="ECO:0007669"/>
    <property type="project" value="TreeGrafter"/>
</dbReference>
<proteinExistence type="inferred from homology"/>
<dbReference type="Gene3D" id="3.40.50.720">
    <property type="entry name" value="NAD(P)-binding Rossmann-like Domain"/>
    <property type="match status" value="1"/>
</dbReference>
<comment type="similarity">
    <text evidence="1">Belongs to the short-chain dehydrogenases/reductases (SDR) family.</text>
</comment>
<dbReference type="AlphaFoldDB" id="A0AAJ8KKQ9"/>
<keyword evidence="3" id="KW-0560">Oxidoreductase</keyword>
<keyword evidence="2" id="KW-0521">NADP</keyword>
<dbReference type="InterPro" id="IPR036291">
    <property type="entry name" value="NAD(P)-bd_dom_sf"/>
</dbReference>
<dbReference type="GeneID" id="28965675"/>
<dbReference type="Proteomes" id="UP000078595">
    <property type="component" value="Chromosome 2"/>
</dbReference>
<name>A0AAJ8KKQ9_9TREE</name>
<dbReference type="PROSITE" id="PS00061">
    <property type="entry name" value="ADH_SHORT"/>
    <property type="match status" value="1"/>
</dbReference>
<keyword evidence="5" id="KW-1185">Reference proteome</keyword>
<dbReference type="PRINTS" id="PR00081">
    <property type="entry name" value="GDHRDH"/>
</dbReference>
<dbReference type="Pfam" id="PF00106">
    <property type="entry name" value="adh_short"/>
    <property type="match status" value="1"/>
</dbReference>
<evidence type="ECO:0000313" key="5">
    <source>
        <dbReference type="Proteomes" id="UP000078595"/>
    </source>
</evidence>
<dbReference type="InterPro" id="IPR051468">
    <property type="entry name" value="Fungal_SecMetab_SDRs"/>
</dbReference>
<reference evidence="4" key="2">
    <citation type="submission" date="2024-02" db="EMBL/GenBank/DDBJ databases">
        <title>Comparative genomics of Cryptococcus and Kwoniella reveals pathogenesis evolution and contrasting modes of karyotype evolution via chromosome fusion or intercentromeric recombination.</title>
        <authorList>
            <person name="Coelho M.A."/>
            <person name="David-Palma M."/>
            <person name="Shea T."/>
            <person name="Bowers K."/>
            <person name="McGinley-Smith S."/>
            <person name="Mohammad A.W."/>
            <person name="Gnirke A."/>
            <person name="Yurkov A.M."/>
            <person name="Nowrousian M."/>
            <person name="Sun S."/>
            <person name="Cuomo C.A."/>
            <person name="Heitman J."/>
        </authorList>
    </citation>
    <scope>NUCLEOTIDE SEQUENCE</scope>
    <source>
        <strain evidence="4">CBS 10117</strain>
    </source>
</reference>
<evidence type="ECO:0000256" key="3">
    <source>
        <dbReference type="ARBA" id="ARBA00023002"/>
    </source>
</evidence>
<evidence type="ECO:0008006" key="6">
    <source>
        <dbReference type="Google" id="ProtNLM"/>
    </source>
</evidence>
<protein>
    <recommendedName>
        <fullName evidence="6">Cytoplasmic protein</fullName>
    </recommendedName>
</protein>
<sequence length="240" mass="26098">MSRNQKTVLITGANRGLGFGLTKLFLSRGYKVIAAVRDISSMVKLDGVIFVKIDAESLTDPKQAVETLQAEYGIKHLDIVIANSGICSDQDPISSIDPESFTHHFNINTRGPLTLFQAVRDLLIPSKGGAEGKFVVISSALGSISWEGHYKGQTTYGTSKAAVNYLTRKIHFEEPELIAFNIDPGYFESGNGQYAAAFVGRNPPQTVDEVAPQIVDVIEKATRAQTSGALWTYNGEKSAW</sequence>
<dbReference type="RefSeq" id="XP_065824505.1">
    <property type="nucleotide sequence ID" value="XM_065968433.1"/>
</dbReference>